<reference evidence="1" key="1">
    <citation type="journal article" date="2021" name="New Phytol.">
        <title>Evolutionary innovations through gain and loss of genes in the ectomycorrhizal Boletales.</title>
        <authorList>
            <person name="Wu G."/>
            <person name="Miyauchi S."/>
            <person name="Morin E."/>
            <person name="Kuo A."/>
            <person name="Drula E."/>
            <person name="Varga T."/>
            <person name="Kohler A."/>
            <person name="Feng B."/>
            <person name="Cao Y."/>
            <person name="Lipzen A."/>
            <person name="Daum C."/>
            <person name="Hundley H."/>
            <person name="Pangilinan J."/>
            <person name="Johnson J."/>
            <person name="Barry K."/>
            <person name="LaButti K."/>
            <person name="Ng V."/>
            <person name="Ahrendt S."/>
            <person name="Min B."/>
            <person name="Choi I.G."/>
            <person name="Park H."/>
            <person name="Plett J.M."/>
            <person name="Magnuson J."/>
            <person name="Spatafora J.W."/>
            <person name="Nagy L.G."/>
            <person name="Henrissat B."/>
            <person name="Grigoriev I.V."/>
            <person name="Yang Z.L."/>
            <person name="Xu J."/>
            <person name="Martin F.M."/>
        </authorList>
    </citation>
    <scope>NUCLEOTIDE SEQUENCE</scope>
    <source>
        <strain evidence="1">KUC20120723A-06</strain>
    </source>
</reference>
<organism evidence="1 2">
    <name type="scientific">Leucogyrophana mollusca</name>
    <dbReference type="NCBI Taxonomy" id="85980"/>
    <lineage>
        <taxon>Eukaryota</taxon>
        <taxon>Fungi</taxon>
        <taxon>Dikarya</taxon>
        <taxon>Basidiomycota</taxon>
        <taxon>Agaricomycotina</taxon>
        <taxon>Agaricomycetes</taxon>
        <taxon>Agaricomycetidae</taxon>
        <taxon>Boletales</taxon>
        <taxon>Boletales incertae sedis</taxon>
        <taxon>Leucogyrophana</taxon>
    </lineage>
</organism>
<keyword evidence="2" id="KW-1185">Reference proteome</keyword>
<evidence type="ECO:0000313" key="1">
    <source>
        <dbReference type="EMBL" id="KAH7920878.1"/>
    </source>
</evidence>
<proteinExistence type="predicted"/>
<accession>A0ACB8B7L5</accession>
<dbReference type="Proteomes" id="UP000790709">
    <property type="component" value="Unassembled WGS sequence"/>
</dbReference>
<comment type="caution">
    <text evidence="1">The sequence shown here is derived from an EMBL/GenBank/DDBJ whole genome shotgun (WGS) entry which is preliminary data.</text>
</comment>
<sequence>MSTVKLITQIRYTQNKKKTVEDSQIKHDVEKLIDGTAPQLEQAILQAEEMNKLARNAIIGNPRAIKQEEVKKLLKSFLQHGLNRFEYLNAIPLCIPPGFVKVNTYMTLNEFLKQDSHFSNMSLLEVEFREGAGKICAAGGAHQLQALLKYLDQVKALLVSTEQQIRHEDGIGMEAERLTAIRNQLARTLAYKGQWLIVLYDLRQEKPLFVYRDL</sequence>
<protein>
    <submittedName>
        <fullName evidence="1">Uncharacterized protein</fullName>
    </submittedName>
</protein>
<gene>
    <name evidence="1" type="ORF">BV22DRAFT_1132739</name>
</gene>
<evidence type="ECO:0000313" key="2">
    <source>
        <dbReference type="Proteomes" id="UP000790709"/>
    </source>
</evidence>
<dbReference type="EMBL" id="MU266554">
    <property type="protein sequence ID" value="KAH7920878.1"/>
    <property type="molecule type" value="Genomic_DNA"/>
</dbReference>
<name>A0ACB8B7L5_9AGAM</name>